<comment type="caution">
    <text evidence="1">The sequence shown here is derived from an EMBL/GenBank/DDBJ whole genome shotgun (WGS) entry which is preliminary data.</text>
</comment>
<reference evidence="1 2" key="1">
    <citation type="submission" date="2018-03" db="EMBL/GenBank/DDBJ databases">
        <title>Brevisbacillus phylogenomics.</title>
        <authorList>
            <person name="Dunlap C."/>
        </authorList>
    </citation>
    <scope>NUCLEOTIDE SEQUENCE [LARGE SCALE GENOMIC DNA]</scope>
    <source>
        <strain evidence="1 2">NRRL B-41110</strain>
    </source>
</reference>
<gene>
    <name evidence="1" type="ORF">C7R92_01550</name>
</gene>
<accession>A0ABX5FXB0</accession>
<keyword evidence="2" id="KW-1185">Reference proteome</keyword>
<dbReference type="Proteomes" id="UP000241645">
    <property type="component" value="Unassembled WGS sequence"/>
</dbReference>
<organism evidence="1 2">
    <name type="scientific">Brevibacillus porteri</name>
    <dbReference type="NCBI Taxonomy" id="2126350"/>
    <lineage>
        <taxon>Bacteria</taxon>
        <taxon>Bacillati</taxon>
        <taxon>Bacillota</taxon>
        <taxon>Bacilli</taxon>
        <taxon>Bacillales</taxon>
        <taxon>Paenibacillaceae</taxon>
        <taxon>Brevibacillus</taxon>
    </lineage>
</organism>
<protein>
    <submittedName>
        <fullName evidence="1">Uncharacterized protein</fullName>
    </submittedName>
</protein>
<evidence type="ECO:0000313" key="2">
    <source>
        <dbReference type="Proteomes" id="UP000241645"/>
    </source>
</evidence>
<proteinExistence type="predicted"/>
<name>A0ABX5FXB0_9BACL</name>
<dbReference type="EMBL" id="PXZO01000001">
    <property type="protein sequence ID" value="PSK15433.1"/>
    <property type="molecule type" value="Genomic_DNA"/>
</dbReference>
<evidence type="ECO:0000313" key="1">
    <source>
        <dbReference type="EMBL" id="PSK15433.1"/>
    </source>
</evidence>
<sequence>MFSRRSDFSCYKSGCSEGRSAFPVYASASASQGGLTARFGIKAENPHHSFLRWDGLQRRLDWKYTSSGVAF</sequence>